<evidence type="ECO:0000313" key="2">
    <source>
        <dbReference type="EMBL" id="GDY75494.1"/>
    </source>
</evidence>
<organism evidence="2 3">
    <name type="scientific">Streptomyces avermitilis</name>
    <dbReference type="NCBI Taxonomy" id="33903"/>
    <lineage>
        <taxon>Bacteria</taxon>
        <taxon>Bacillati</taxon>
        <taxon>Actinomycetota</taxon>
        <taxon>Actinomycetes</taxon>
        <taxon>Kitasatosporales</taxon>
        <taxon>Streptomycetaceae</taxon>
        <taxon>Streptomyces</taxon>
    </lineage>
</organism>
<sequence length="126" mass="12865">MVVDSQRGGGIALRVEVDHQDASAMQGKRSGKVDRGRGLAHAALLVGDHHDSGLLGPWQALAGPAQCFHRKLGSTTDGSVVHRGGVSRETSSPIDSVRGPGTGSVIGPAMLASDRNDSLSSTSGSQ</sequence>
<evidence type="ECO:0000313" key="3">
    <source>
        <dbReference type="Proteomes" id="UP000299211"/>
    </source>
</evidence>
<evidence type="ECO:0000256" key="1">
    <source>
        <dbReference type="SAM" id="MobiDB-lite"/>
    </source>
</evidence>
<dbReference type="EMBL" id="BJHY01000001">
    <property type="protein sequence ID" value="GDY75494.1"/>
    <property type="molecule type" value="Genomic_DNA"/>
</dbReference>
<dbReference type="AntiFam" id="ANF00187">
    <property type="entry name" value="Shadow ORF (opposite parA)"/>
</dbReference>
<feature type="region of interest" description="Disordered" evidence="1">
    <location>
        <begin position="75"/>
        <end position="126"/>
    </location>
</feature>
<gene>
    <name evidence="2" type="ORF">SAV31267_049790</name>
</gene>
<comment type="caution">
    <text evidence="2">The sequence shown here is derived from an EMBL/GenBank/DDBJ whole genome shotgun (WGS) entry which is preliminary data.</text>
</comment>
<dbReference type="AlphaFoldDB" id="A0A4D4MUR8"/>
<protein>
    <submittedName>
        <fullName evidence="2">Uncharacterized protein</fullName>
    </submittedName>
</protein>
<reference evidence="2 3" key="1">
    <citation type="submission" date="2019-04" db="EMBL/GenBank/DDBJ databases">
        <title>Draft genome sequences of Streptomyces avermitilis ATCC 31267.</title>
        <authorList>
            <person name="Komaki H."/>
            <person name="Tamura T."/>
            <person name="Hosoyama A."/>
        </authorList>
    </citation>
    <scope>NUCLEOTIDE SEQUENCE [LARGE SCALE GENOMIC DNA]</scope>
    <source>
        <strain evidence="2 3">ATCC 31267</strain>
    </source>
</reference>
<dbReference type="Proteomes" id="UP000299211">
    <property type="component" value="Unassembled WGS sequence"/>
</dbReference>
<name>A0A4D4MUR8_STRAX</name>
<accession>A0A4D4MUR8</accession>
<proteinExistence type="predicted"/>